<accession>A0A4S4LFY8</accession>
<dbReference type="AlphaFoldDB" id="A0A4S4LFY8"/>
<dbReference type="PROSITE" id="PS00710">
    <property type="entry name" value="PGM_PMM"/>
    <property type="match status" value="1"/>
</dbReference>
<evidence type="ECO:0000256" key="3">
    <source>
        <dbReference type="ARBA" id="ARBA00022771"/>
    </source>
</evidence>
<feature type="region of interest" description="Disordered" evidence="6">
    <location>
        <begin position="133"/>
        <end position="187"/>
    </location>
</feature>
<dbReference type="SMART" id="SM00249">
    <property type="entry name" value="PHD"/>
    <property type="match status" value="2"/>
</dbReference>
<evidence type="ECO:0000313" key="9">
    <source>
        <dbReference type="Proteomes" id="UP000308199"/>
    </source>
</evidence>
<keyword evidence="3 5" id="KW-0863">Zinc-finger</keyword>
<dbReference type="InterPro" id="IPR005844">
    <property type="entry name" value="A-D-PHexomutase_a/b/a-I"/>
</dbReference>
<dbReference type="InterPro" id="IPR013083">
    <property type="entry name" value="Znf_RING/FYVE/PHD"/>
</dbReference>
<evidence type="ECO:0000256" key="1">
    <source>
        <dbReference type="ARBA" id="ARBA00010231"/>
    </source>
</evidence>
<name>A0A4S4LFY8_9AGAM</name>
<dbReference type="GO" id="GO:0016868">
    <property type="term" value="F:intramolecular phosphotransferase activity"/>
    <property type="evidence" value="ECO:0007669"/>
    <property type="project" value="InterPro"/>
</dbReference>
<dbReference type="SUPFAM" id="SSF57903">
    <property type="entry name" value="FYVE/PHD zinc finger"/>
    <property type="match status" value="2"/>
</dbReference>
<proteinExistence type="inferred from homology"/>
<evidence type="ECO:0000256" key="5">
    <source>
        <dbReference type="PROSITE-ProRule" id="PRU00146"/>
    </source>
</evidence>
<organism evidence="8 9">
    <name type="scientific">Phellinidium pouzarii</name>
    <dbReference type="NCBI Taxonomy" id="167371"/>
    <lineage>
        <taxon>Eukaryota</taxon>
        <taxon>Fungi</taxon>
        <taxon>Dikarya</taxon>
        <taxon>Basidiomycota</taxon>
        <taxon>Agaricomycotina</taxon>
        <taxon>Agaricomycetes</taxon>
        <taxon>Hymenochaetales</taxon>
        <taxon>Hymenochaetaceae</taxon>
        <taxon>Phellinidium</taxon>
    </lineage>
</organism>
<dbReference type="PANTHER" id="PTHR47636">
    <property type="entry name" value="TRANSCRIPTIONAL REGULATORY PROTEIN RCO1"/>
    <property type="match status" value="1"/>
</dbReference>
<feature type="compositionally biased region" description="Basic and acidic residues" evidence="6">
    <location>
        <begin position="162"/>
        <end position="186"/>
    </location>
</feature>
<dbReference type="InterPro" id="IPR011011">
    <property type="entry name" value="Znf_FYVE_PHD"/>
</dbReference>
<dbReference type="GO" id="GO:0000287">
    <property type="term" value="F:magnesium ion binding"/>
    <property type="evidence" value="ECO:0007669"/>
    <property type="project" value="InterPro"/>
</dbReference>
<dbReference type="EMBL" id="SGPK01000026">
    <property type="protein sequence ID" value="THH10832.1"/>
    <property type="molecule type" value="Genomic_DNA"/>
</dbReference>
<dbReference type="GO" id="GO:0005975">
    <property type="term" value="P:carbohydrate metabolic process"/>
    <property type="evidence" value="ECO:0007669"/>
    <property type="project" value="InterPro"/>
</dbReference>
<evidence type="ECO:0000256" key="2">
    <source>
        <dbReference type="ARBA" id="ARBA00022723"/>
    </source>
</evidence>
<keyword evidence="4" id="KW-0862">Zinc</keyword>
<dbReference type="Pfam" id="PF00628">
    <property type="entry name" value="PHD"/>
    <property type="match status" value="1"/>
</dbReference>
<evidence type="ECO:0000313" key="8">
    <source>
        <dbReference type="EMBL" id="THH10832.1"/>
    </source>
</evidence>
<dbReference type="SUPFAM" id="SSF53738">
    <property type="entry name" value="Phosphoglucomutase, first 3 domains"/>
    <property type="match status" value="2"/>
</dbReference>
<dbReference type="Pfam" id="PF02878">
    <property type="entry name" value="PGM_PMM_I"/>
    <property type="match status" value="1"/>
</dbReference>
<dbReference type="Proteomes" id="UP000308199">
    <property type="component" value="Unassembled WGS sequence"/>
</dbReference>
<keyword evidence="9" id="KW-1185">Reference proteome</keyword>
<evidence type="ECO:0000256" key="4">
    <source>
        <dbReference type="ARBA" id="ARBA00022833"/>
    </source>
</evidence>
<evidence type="ECO:0000256" key="6">
    <source>
        <dbReference type="SAM" id="MobiDB-lite"/>
    </source>
</evidence>
<gene>
    <name evidence="8" type="ORF">EW145_g1056</name>
</gene>
<dbReference type="Gene3D" id="2.30.30.1150">
    <property type="match status" value="1"/>
</dbReference>
<dbReference type="GO" id="GO:0008270">
    <property type="term" value="F:zinc ion binding"/>
    <property type="evidence" value="ECO:0007669"/>
    <property type="project" value="UniProtKB-KW"/>
</dbReference>
<dbReference type="Pfam" id="PF02879">
    <property type="entry name" value="PGM_PMM_II"/>
    <property type="match status" value="1"/>
</dbReference>
<dbReference type="Gene3D" id="3.40.120.10">
    <property type="entry name" value="Alpha-D-Glucose-1,6-Bisphosphate, subunit A, domain 3"/>
    <property type="match status" value="2"/>
</dbReference>
<feature type="region of interest" description="Disordered" evidence="6">
    <location>
        <begin position="1"/>
        <end position="56"/>
    </location>
</feature>
<dbReference type="Gene3D" id="3.30.40.10">
    <property type="entry name" value="Zinc/RING finger domain, C3HC4 (zinc finger)"/>
    <property type="match status" value="1"/>
</dbReference>
<dbReference type="InterPro" id="IPR019787">
    <property type="entry name" value="Znf_PHD-finger"/>
</dbReference>
<dbReference type="InterPro" id="IPR019786">
    <property type="entry name" value="Zinc_finger_PHD-type_CS"/>
</dbReference>
<dbReference type="InterPro" id="IPR016055">
    <property type="entry name" value="A-D-PHexomutase_a/b/a-I/II/III"/>
</dbReference>
<dbReference type="InterPro" id="IPR052819">
    <property type="entry name" value="Chromatin_regulatory_protein"/>
</dbReference>
<feature type="domain" description="PHD-type" evidence="7">
    <location>
        <begin position="201"/>
        <end position="252"/>
    </location>
</feature>
<comment type="caution">
    <text evidence="8">The sequence shown here is derived from an EMBL/GenBank/DDBJ whole genome shotgun (WGS) entry which is preliminary data.</text>
</comment>
<dbReference type="PANTHER" id="PTHR47636:SF1">
    <property type="entry name" value="TRANSCRIPTIONAL REGULATORY PROTEIN RCO1"/>
    <property type="match status" value="1"/>
</dbReference>
<dbReference type="InterPro" id="IPR001965">
    <property type="entry name" value="Znf_PHD"/>
</dbReference>
<evidence type="ECO:0000259" key="7">
    <source>
        <dbReference type="PROSITE" id="PS50016"/>
    </source>
</evidence>
<dbReference type="GO" id="GO:0006357">
    <property type="term" value="P:regulation of transcription by RNA polymerase II"/>
    <property type="evidence" value="ECO:0007669"/>
    <property type="project" value="TreeGrafter"/>
</dbReference>
<keyword evidence="2" id="KW-0479">Metal-binding</keyword>
<dbReference type="PROSITE" id="PS01359">
    <property type="entry name" value="ZF_PHD_1"/>
    <property type="match status" value="1"/>
</dbReference>
<feature type="compositionally biased region" description="Polar residues" evidence="6">
    <location>
        <begin position="138"/>
        <end position="158"/>
    </location>
</feature>
<protein>
    <recommendedName>
        <fullName evidence="7">PHD-type domain-containing protein</fullName>
    </recommendedName>
</protein>
<dbReference type="InterPro" id="IPR005845">
    <property type="entry name" value="A-D-PHexomutase_a/b/a-II"/>
</dbReference>
<dbReference type="OrthoDB" id="5876363at2759"/>
<dbReference type="PROSITE" id="PS50016">
    <property type="entry name" value="ZF_PHD_2"/>
    <property type="match status" value="1"/>
</dbReference>
<reference evidence="8 9" key="1">
    <citation type="submission" date="2019-02" db="EMBL/GenBank/DDBJ databases">
        <title>Genome sequencing of the rare red list fungi Phellinidium pouzarii.</title>
        <authorList>
            <person name="Buettner E."/>
            <person name="Kellner H."/>
        </authorList>
    </citation>
    <scope>NUCLEOTIDE SEQUENCE [LARGE SCALE GENOMIC DNA]</scope>
    <source>
        <strain evidence="8 9">DSM 108285</strain>
    </source>
</reference>
<dbReference type="GO" id="GO:0032221">
    <property type="term" value="C:Rpd3S complex"/>
    <property type="evidence" value="ECO:0007669"/>
    <property type="project" value="TreeGrafter"/>
</dbReference>
<feature type="region of interest" description="Disordered" evidence="6">
    <location>
        <begin position="68"/>
        <end position="117"/>
    </location>
</feature>
<sequence length="888" mass="97886">MVPVLHPPHLDGDPSLATEILPGPPSLDSIRQLSKKNDSKKQPAVPVSYLPSSDPGTTYIGLAGGAALTLEEGDSRRKRARMDRGPPNRAQRASARNLAGPAVLSGHESASDADAMSSQHGLDIDVVLIHDEDRSTSHSRSASIQPGEDSLTQGTFGRNSRRTAEKGKGKERTDREKGVVRVKEEPTSLQLSEIPTMLTNEDHCSSCSSVGALIYCDGCPRAFHLWCLDPPMDPSELPEGEDRWYCPGCKLYQNPPMKLSHTFLSPLLQQLRNTIPLEFRLPDEIRSFFRDVGTGPGGTYLDNSALKMPRIGRHGLGEERDPFRLKDHKGNPVLCFKCGRSALPEISHGGPSIKKHQQSLVVAPDFDQWKGVISCDFCPLHWHVDCLDPPLSSLPPLLRKWRCPNHANSGIKRLPKASAPSIDITDLNQSNNGNIEVINSEEIAQSQERVSVDEVLINGRKYRVPERVIVLDFWSRIRKHQMNGTRETASIVSSPLTSLSSLDDCDDRPPVLHLEDRRTDHDNDSLKVAGLLCQLQTRTFYRPYDHQARQRRFAEKCAQTEPDDSVRLERQDTEHLSGLMKAALKSLDSKQETLPKGKTPARVTRSAIHTLTLSPKSLNKKSTVNGISSVRPSHMVSPQSRSYLVNKVKEAGATTNGKHVNGATVQSFAISHLPEEWAELVAMVFLNKGFKVYLHRGLVHTPLVPFSVSKLGAVCGVMITASHNPKQDNGYKVYWQNAVQIISPHDTGIARAIEENLEPLSWDTRKVGQSSLCVDVTRDIVDAYFTSLSSLSTSRAINYTNIVKFVNTSMHGVSHVYAVKAFEAFGLAPFQPVKAQQDPDPDFPTVQFPNPEEKGALDLAINEANISGASYVLAQDPDADRFSAAEKG</sequence>
<dbReference type="InterPro" id="IPR016066">
    <property type="entry name" value="A-D-PHexomutase_CS"/>
</dbReference>
<comment type="similarity">
    <text evidence="1">Belongs to the phosphohexose mutase family.</text>
</comment>